<reference evidence="2 3" key="1">
    <citation type="submission" date="2019-04" db="EMBL/GenBank/DDBJ databases">
        <title>An improved genome assembly and genetic linkage map for asparagus bean, Vigna unguiculata ssp. sesquipedialis.</title>
        <authorList>
            <person name="Xia Q."/>
            <person name="Zhang R."/>
            <person name="Dong Y."/>
        </authorList>
    </citation>
    <scope>NUCLEOTIDE SEQUENCE [LARGE SCALE GENOMIC DNA]</scope>
    <source>
        <tissue evidence="2">Leaf</tissue>
    </source>
</reference>
<evidence type="ECO:0000313" key="2">
    <source>
        <dbReference type="EMBL" id="QCE15043.1"/>
    </source>
</evidence>
<protein>
    <submittedName>
        <fullName evidence="2">Uncharacterized protein</fullName>
    </submittedName>
</protein>
<keyword evidence="3" id="KW-1185">Reference proteome</keyword>
<proteinExistence type="predicted"/>
<dbReference type="AlphaFoldDB" id="A0A4D6NMI0"/>
<evidence type="ECO:0000313" key="3">
    <source>
        <dbReference type="Proteomes" id="UP000501690"/>
    </source>
</evidence>
<dbReference type="Proteomes" id="UP000501690">
    <property type="component" value="Linkage Group LG11"/>
</dbReference>
<dbReference type="EMBL" id="CP039355">
    <property type="protein sequence ID" value="QCE15043.1"/>
    <property type="molecule type" value="Genomic_DNA"/>
</dbReference>
<accession>A0A4D6NMI0</accession>
<evidence type="ECO:0000256" key="1">
    <source>
        <dbReference type="SAM" id="MobiDB-lite"/>
    </source>
</evidence>
<organism evidence="2 3">
    <name type="scientific">Vigna unguiculata</name>
    <name type="common">Cowpea</name>
    <dbReference type="NCBI Taxonomy" id="3917"/>
    <lineage>
        <taxon>Eukaryota</taxon>
        <taxon>Viridiplantae</taxon>
        <taxon>Streptophyta</taxon>
        <taxon>Embryophyta</taxon>
        <taxon>Tracheophyta</taxon>
        <taxon>Spermatophyta</taxon>
        <taxon>Magnoliopsida</taxon>
        <taxon>eudicotyledons</taxon>
        <taxon>Gunneridae</taxon>
        <taxon>Pentapetalae</taxon>
        <taxon>rosids</taxon>
        <taxon>fabids</taxon>
        <taxon>Fabales</taxon>
        <taxon>Fabaceae</taxon>
        <taxon>Papilionoideae</taxon>
        <taxon>50 kb inversion clade</taxon>
        <taxon>NPAAA clade</taxon>
        <taxon>indigoferoid/millettioid clade</taxon>
        <taxon>Phaseoleae</taxon>
        <taxon>Vigna</taxon>
    </lineage>
</organism>
<gene>
    <name evidence="2" type="ORF">DEO72_LG11g2051</name>
</gene>
<feature type="region of interest" description="Disordered" evidence="1">
    <location>
        <begin position="26"/>
        <end position="61"/>
    </location>
</feature>
<feature type="compositionally biased region" description="Polar residues" evidence="1">
    <location>
        <begin position="48"/>
        <end position="58"/>
    </location>
</feature>
<sequence>MLPRTCRLWSNLYEPFVYSPTRVEPSHYEPLARSPTRVEPSHYEPPARNNQGGANQSEPPARILTQDFSHLKSPARNHHGLKLHYKPPARKMIQAYPKLKALTTRCAKILKIATCSRIIA</sequence>
<name>A0A4D6NMI0_VIGUN</name>